<dbReference type="AlphaFoldDB" id="A0A375E7B8"/>
<accession>A0A375E7B8</accession>
<comment type="caution">
    <text evidence="2">The sequence shown here is derived from an EMBL/GenBank/DDBJ whole genome shotgun (WGS) entry which is preliminary data.</text>
</comment>
<feature type="region of interest" description="Disordered" evidence="1">
    <location>
        <begin position="1"/>
        <end position="30"/>
    </location>
</feature>
<evidence type="ECO:0000313" key="2">
    <source>
        <dbReference type="EMBL" id="SOZ69233.1"/>
    </source>
</evidence>
<proteinExistence type="predicted"/>
<sequence>MPAAPSTRDAIDPIHHALHVRGKSPRLLRS</sequence>
<organism evidence="2">
    <name type="scientific">Cupriavidus taiwanensis</name>
    <dbReference type="NCBI Taxonomy" id="164546"/>
    <lineage>
        <taxon>Bacteria</taxon>
        <taxon>Pseudomonadati</taxon>
        <taxon>Pseudomonadota</taxon>
        <taxon>Betaproteobacteria</taxon>
        <taxon>Burkholderiales</taxon>
        <taxon>Burkholderiaceae</taxon>
        <taxon>Cupriavidus</taxon>
    </lineage>
</organism>
<dbReference type="Proteomes" id="UP000256952">
    <property type="component" value="Chromosome CBM2613_b"/>
</dbReference>
<reference evidence="2" key="1">
    <citation type="submission" date="2018-01" db="EMBL/GenBank/DDBJ databases">
        <authorList>
            <person name="Clerissi C."/>
        </authorList>
    </citation>
    <scope>NUCLEOTIDE SEQUENCE</scope>
    <source>
        <strain evidence="2">Cupriavidus taiwanensis STM 8556</strain>
    </source>
</reference>
<gene>
    <name evidence="2" type="ORF">CBM2613_B140040</name>
</gene>
<evidence type="ECO:0000256" key="1">
    <source>
        <dbReference type="SAM" id="MobiDB-lite"/>
    </source>
</evidence>
<protein>
    <submittedName>
        <fullName evidence="2">Uncharacterized protein</fullName>
    </submittedName>
</protein>
<feature type="compositionally biased region" description="Basic residues" evidence="1">
    <location>
        <begin position="16"/>
        <end position="30"/>
    </location>
</feature>
<dbReference type="EMBL" id="OFTH01000039">
    <property type="protein sequence ID" value="SOZ69233.1"/>
    <property type="molecule type" value="Genomic_DNA"/>
</dbReference>
<name>A0A375E7B8_9BURK</name>